<keyword evidence="4 8" id="KW-0028">Amino-acid biosynthesis</keyword>
<organism evidence="10 11">
    <name type="scientific">Desulfobacula phenolica</name>
    <dbReference type="NCBI Taxonomy" id="90732"/>
    <lineage>
        <taxon>Bacteria</taxon>
        <taxon>Pseudomonadati</taxon>
        <taxon>Thermodesulfobacteriota</taxon>
        <taxon>Desulfobacteria</taxon>
        <taxon>Desulfobacterales</taxon>
        <taxon>Desulfobacteraceae</taxon>
        <taxon>Desulfobacula</taxon>
    </lineage>
</organism>
<dbReference type="UniPathway" id="UPA00034">
    <property type="reaction ID" value="UER00025"/>
</dbReference>
<evidence type="ECO:0000256" key="3">
    <source>
        <dbReference type="ARBA" id="ARBA00013080"/>
    </source>
</evidence>
<feature type="site" description="Could be important to modulate the pK values of the two catalytic cysteine residues" evidence="8">
    <location>
        <position position="215"/>
    </location>
</feature>
<feature type="binding site" evidence="8">
    <location>
        <begin position="75"/>
        <end position="76"/>
    </location>
    <ligand>
        <name>substrate</name>
    </ligand>
</feature>
<evidence type="ECO:0000256" key="9">
    <source>
        <dbReference type="PROSITE-ProRule" id="PRU10125"/>
    </source>
</evidence>
<keyword evidence="5 8" id="KW-0457">Lysine biosynthesis</keyword>
<evidence type="ECO:0000313" key="10">
    <source>
        <dbReference type="EMBL" id="SDU08066.1"/>
    </source>
</evidence>
<dbReference type="RefSeq" id="WP_092232627.1">
    <property type="nucleotide sequence ID" value="NZ_FNLL01000004.1"/>
</dbReference>
<dbReference type="GO" id="GO:0005829">
    <property type="term" value="C:cytosol"/>
    <property type="evidence" value="ECO:0007669"/>
    <property type="project" value="TreeGrafter"/>
</dbReference>
<evidence type="ECO:0000256" key="5">
    <source>
        <dbReference type="ARBA" id="ARBA00023154"/>
    </source>
</evidence>
<feature type="binding site" evidence="8">
    <location>
        <begin position="225"/>
        <end position="226"/>
    </location>
    <ligand>
        <name>substrate</name>
    </ligand>
</feature>
<comment type="function">
    <text evidence="8">Catalyzes the stereoinversion of LL-2,6-diaminopimelate (L,L-DAP) to meso-diaminopimelate (meso-DAP), a precursor of L-lysine and an essential component of the bacterial peptidoglycan.</text>
</comment>
<feature type="site" description="Could be important to modulate the pK values of the two catalytic cysteine residues" evidence="8">
    <location>
        <position position="166"/>
    </location>
</feature>
<dbReference type="EMBL" id="FNLL01000004">
    <property type="protein sequence ID" value="SDU08066.1"/>
    <property type="molecule type" value="Genomic_DNA"/>
</dbReference>
<comment type="pathway">
    <text evidence="1 8">Amino-acid biosynthesis; L-lysine biosynthesis via DAP pathway; DL-2,6-diaminopimelate from LL-2,6-diaminopimelate: step 1/1.</text>
</comment>
<comment type="subcellular location">
    <subcellularLocation>
        <location evidence="8">Cytoplasm</location>
    </subcellularLocation>
</comment>
<evidence type="ECO:0000256" key="6">
    <source>
        <dbReference type="ARBA" id="ARBA00023235"/>
    </source>
</evidence>
<feature type="binding site" evidence="8">
    <location>
        <position position="13"/>
    </location>
    <ligand>
        <name>substrate</name>
    </ligand>
</feature>
<reference evidence="11" key="1">
    <citation type="submission" date="2016-10" db="EMBL/GenBank/DDBJ databases">
        <authorList>
            <person name="Varghese N."/>
            <person name="Submissions S."/>
        </authorList>
    </citation>
    <scope>NUCLEOTIDE SEQUENCE [LARGE SCALE GENOMIC DNA]</scope>
    <source>
        <strain evidence="11">DSM 3384</strain>
    </source>
</reference>
<gene>
    <name evidence="8" type="primary">dapF</name>
    <name evidence="10" type="ORF">SAMN04487931_104219</name>
</gene>
<comment type="similarity">
    <text evidence="2 8">Belongs to the diaminopimelate epimerase family.</text>
</comment>
<dbReference type="Pfam" id="PF01678">
    <property type="entry name" value="DAP_epimerase"/>
    <property type="match status" value="2"/>
</dbReference>
<dbReference type="HAMAP" id="MF_00197">
    <property type="entry name" value="DAP_epimerase"/>
    <property type="match status" value="1"/>
</dbReference>
<comment type="catalytic activity">
    <reaction evidence="7 8">
        <text>(2S,6S)-2,6-diaminopimelate = meso-2,6-diaminopimelate</text>
        <dbReference type="Rhea" id="RHEA:15393"/>
        <dbReference type="ChEBI" id="CHEBI:57609"/>
        <dbReference type="ChEBI" id="CHEBI:57791"/>
        <dbReference type="EC" id="5.1.1.7"/>
    </reaction>
</comment>
<protein>
    <recommendedName>
        <fullName evidence="3 8">Diaminopimelate epimerase</fullName>
        <shortName evidence="8">DAP epimerase</shortName>
        <ecNumber evidence="3 8">5.1.1.7</ecNumber>
    </recommendedName>
    <alternativeName>
        <fullName evidence="8">PLP-independent amino acid racemase</fullName>
    </alternativeName>
</protein>
<evidence type="ECO:0000256" key="4">
    <source>
        <dbReference type="ARBA" id="ARBA00022605"/>
    </source>
</evidence>
<accession>A0A1H2FL46</accession>
<keyword evidence="6 8" id="KW-0413">Isomerase</keyword>
<dbReference type="InterPro" id="IPR001653">
    <property type="entry name" value="DAP_epimerase_DapF"/>
</dbReference>
<feature type="binding site" evidence="8">
    <location>
        <position position="65"/>
    </location>
    <ligand>
        <name>substrate</name>
    </ligand>
</feature>
<dbReference type="PANTHER" id="PTHR31689:SF0">
    <property type="entry name" value="DIAMINOPIMELATE EPIMERASE"/>
    <property type="match status" value="1"/>
</dbReference>
<name>A0A1H2FL46_9BACT</name>
<dbReference type="GO" id="GO:0008837">
    <property type="term" value="F:diaminopimelate epimerase activity"/>
    <property type="evidence" value="ECO:0007669"/>
    <property type="project" value="UniProtKB-UniRule"/>
</dbReference>
<sequence>MEIEFIKMQGLGNDFILLDNRKGDIRYPYPDLSKKLCSRQFGIGADGMILILESVVQDIKFRIYNSDGSQAQMCGNGMRCFAKILYENKILPQKKMRVDTKAGIVIPEVITDEAGRVSSVRVDMGEPVLFCRDIPFKSPNEIAVEEFLTVGDKEHGIIPVSMGNPHAVMFVDDLERVDVKKIGRSIETHERFPEKTNVEFVEVVNDKELKMKVWERGAGMTLACGTGACAALVAANLTGRTSKSAVVHLDGGDLDIHWNKETNHVFKTGPATKVFEGRIRI</sequence>
<evidence type="ECO:0000256" key="8">
    <source>
        <dbReference type="HAMAP-Rule" id="MF_00197"/>
    </source>
</evidence>
<evidence type="ECO:0000313" key="11">
    <source>
        <dbReference type="Proteomes" id="UP000199608"/>
    </source>
</evidence>
<dbReference type="Proteomes" id="UP000199608">
    <property type="component" value="Unassembled WGS sequence"/>
</dbReference>
<dbReference type="SUPFAM" id="SSF54506">
    <property type="entry name" value="Diaminopimelate epimerase-like"/>
    <property type="match status" value="2"/>
</dbReference>
<evidence type="ECO:0000256" key="2">
    <source>
        <dbReference type="ARBA" id="ARBA00010219"/>
    </source>
</evidence>
<feature type="binding site" evidence="8">
    <location>
        <position position="164"/>
    </location>
    <ligand>
        <name>substrate</name>
    </ligand>
</feature>
<feature type="binding site" evidence="8">
    <location>
        <begin position="215"/>
        <end position="216"/>
    </location>
    <ligand>
        <name>substrate</name>
    </ligand>
</feature>
<comment type="caution">
    <text evidence="8">Lacks conserved residue(s) required for the propagation of feature annotation.</text>
</comment>
<feature type="active site" evidence="9">
    <location>
        <position position="74"/>
    </location>
</feature>
<feature type="active site" description="Proton acceptor" evidence="8">
    <location>
        <position position="224"/>
    </location>
</feature>
<evidence type="ECO:0000256" key="7">
    <source>
        <dbReference type="ARBA" id="ARBA00051712"/>
    </source>
</evidence>
<dbReference type="NCBIfam" id="TIGR00652">
    <property type="entry name" value="DapF"/>
    <property type="match status" value="1"/>
</dbReference>
<dbReference type="PROSITE" id="PS01326">
    <property type="entry name" value="DAP_EPIMERASE"/>
    <property type="match status" value="1"/>
</dbReference>
<keyword evidence="11" id="KW-1185">Reference proteome</keyword>
<keyword evidence="8" id="KW-0963">Cytoplasm</keyword>
<dbReference type="Gene3D" id="3.10.310.10">
    <property type="entry name" value="Diaminopimelate Epimerase, Chain A, domain 1"/>
    <property type="match status" value="2"/>
</dbReference>
<proteinExistence type="inferred from homology"/>
<feature type="binding site" evidence="8">
    <location>
        <position position="197"/>
    </location>
    <ligand>
        <name>substrate</name>
    </ligand>
</feature>
<dbReference type="AlphaFoldDB" id="A0A1H2FL46"/>
<dbReference type="PANTHER" id="PTHR31689">
    <property type="entry name" value="DIAMINOPIMELATE EPIMERASE, CHLOROPLASTIC"/>
    <property type="match status" value="1"/>
</dbReference>
<feature type="active site" description="Proton donor" evidence="8">
    <location>
        <position position="74"/>
    </location>
</feature>
<dbReference type="GO" id="GO:0009089">
    <property type="term" value="P:lysine biosynthetic process via diaminopimelate"/>
    <property type="evidence" value="ECO:0007669"/>
    <property type="project" value="UniProtKB-UniRule"/>
</dbReference>
<dbReference type="InterPro" id="IPR018510">
    <property type="entry name" value="DAP_epimerase_AS"/>
</dbReference>
<evidence type="ECO:0000256" key="1">
    <source>
        <dbReference type="ARBA" id="ARBA00005196"/>
    </source>
</evidence>
<comment type="subunit">
    <text evidence="8">Homodimer.</text>
</comment>
<dbReference type="EC" id="5.1.1.7" evidence="3 8"/>